<keyword evidence="10" id="KW-1185">Reference proteome</keyword>
<feature type="region of interest" description="Disordered" evidence="8">
    <location>
        <begin position="207"/>
        <end position="267"/>
    </location>
</feature>
<dbReference type="PANTHER" id="PTHR13044:SF14">
    <property type="entry name" value="CRYPTOCEPHAL, ISOFORM A"/>
    <property type="match status" value="1"/>
</dbReference>
<evidence type="ECO:0000256" key="3">
    <source>
        <dbReference type="ARBA" id="ARBA00023015"/>
    </source>
</evidence>
<feature type="coiled-coil region" evidence="7">
    <location>
        <begin position="274"/>
        <end position="308"/>
    </location>
</feature>
<evidence type="ECO:0000256" key="2">
    <source>
        <dbReference type="ARBA" id="ARBA00007163"/>
    </source>
</evidence>
<dbReference type="InterPro" id="IPR004827">
    <property type="entry name" value="bZIP"/>
</dbReference>
<name>A0A1I7Z672_9BILA</name>
<evidence type="ECO:0000313" key="10">
    <source>
        <dbReference type="Proteomes" id="UP000095287"/>
    </source>
</evidence>
<dbReference type="InterPro" id="IPR046347">
    <property type="entry name" value="bZIP_sf"/>
</dbReference>
<accession>A0A1I7Z672</accession>
<dbReference type="SUPFAM" id="SSF57959">
    <property type="entry name" value="Leucine zipper domain"/>
    <property type="match status" value="1"/>
</dbReference>
<dbReference type="AlphaFoldDB" id="A0A1I7Z672"/>
<evidence type="ECO:0000256" key="5">
    <source>
        <dbReference type="ARBA" id="ARBA00023163"/>
    </source>
</evidence>
<reference evidence="11" key="1">
    <citation type="submission" date="2016-11" db="UniProtKB">
        <authorList>
            <consortium name="WormBaseParasite"/>
        </authorList>
    </citation>
    <scope>IDENTIFICATION</scope>
</reference>
<protein>
    <submittedName>
        <fullName evidence="11">BZIP domain-containing protein</fullName>
    </submittedName>
</protein>
<dbReference type="SMART" id="SM00338">
    <property type="entry name" value="BRLZ"/>
    <property type="match status" value="1"/>
</dbReference>
<dbReference type="PROSITE" id="PS50217">
    <property type="entry name" value="BZIP"/>
    <property type="match status" value="1"/>
</dbReference>
<dbReference type="GO" id="GO:0005634">
    <property type="term" value="C:nucleus"/>
    <property type="evidence" value="ECO:0007669"/>
    <property type="project" value="UniProtKB-SubCell"/>
</dbReference>
<dbReference type="PANTHER" id="PTHR13044">
    <property type="entry name" value="ACTIVATING TRANSCRIPTION FACTOR ATF 4/5"/>
    <property type="match status" value="1"/>
</dbReference>
<keyword evidence="6" id="KW-0539">Nucleus</keyword>
<evidence type="ECO:0000313" key="11">
    <source>
        <dbReference type="WBParaSite" id="L893_g23235.t1"/>
    </source>
</evidence>
<dbReference type="GO" id="GO:0000977">
    <property type="term" value="F:RNA polymerase II transcription regulatory region sequence-specific DNA binding"/>
    <property type="evidence" value="ECO:0007669"/>
    <property type="project" value="TreeGrafter"/>
</dbReference>
<keyword evidence="5" id="KW-0804">Transcription</keyword>
<keyword evidence="3" id="KW-0805">Transcription regulation</keyword>
<dbReference type="Pfam" id="PF00170">
    <property type="entry name" value="bZIP_1"/>
    <property type="match status" value="1"/>
</dbReference>
<proteinExistence type="inferred from homology"/>
<evidence type="ECO:0000256" key="6">
    <source>
        <dbReference type="ARBA" id="ARBA00023242"/>
    </source>
</evidence>
<comment type="similarity">
    <text evidence="2">Belongs to the bZIP family.</text>
</comment>
<feature type="domain" description="BZIP" evidence="9">
    <location>
        <begin position="261"/>
        <end position="319"/>
    </location>
</feature>
<evidence type="ECO:0000256" key="1">
    <source>
        <dbReference type="ARBA" id="ARBA00004123"/>
    </source>
</evidence>
<evidence type="ECO:0000256" key="4">
    <source>
        <dbReference type="ARBA" id="ARBA00023125"/>
    </source>
</evidence>
<dbReference type="PROSITE" id="PS00036">
    <property type="entry name" value="BZIP_BASIC"/>
    <property type="match status" value="1"/>
</dbReference>
<feature type="compositionally biased region" description="Polar residues" evidence="8">
    <location>
        <begin position="212"/>
        <end position="223"/>
    </location>
</feature>
<evidence type="ECO:0000256" key="8">
    <source>
        <dbReference type="SAM" id="MobiDB-lite"/>
    </source>
</evidence>
<evidence type="ECO:0000256" key="7">
    <source>
        <dbReference type="SAM" id="Coils"/>
    </source>
</evidence>
<dbReference type="Proteomes" id="UP000095287">
    <property type="component" value="Unplaced"/>
</dbReference>
<organism evidence="10 11">
    <name type="scientific">Steinernema glaseri</name>
    <dbReference type="NCBI Taxonomy" id="37863"/>
    <lineage>
        <taxon>Eukaryota</taxon>
        <taxon>Metazoa</taxon>
        <taxon>Ecdysozoa</taxon>
        <taxon>Nematoda</taxon>
        <taxon>Chromadorea</taxon>
        <taxon>Rhabditida</taxon>
        <taxon>Tylenchina</taxon>
        <taxon>Panagrolaimomorpha</taxon>
        <taxon>Strongyloidoidea</taxon>
        <taxon>Steinernematidae</taxon>
        <taxon>Steinernema</taxon>
    </lineage>
</organism>
<keyword evidence="7" id="KW-0175">Coiled coil</keyword>
<dbReference type="WBParaSite" id="L893_g23235.t1">
    <property type="protein sequence ID" value="L893_g23235.t1"/>
    <property type="gene ID" value="L893_g23235"/>
</dbReference>
<sequence>MLTTSMEMEQFLMDNNPIMVKVEDMSEEMYSVREDDWVPLLKWEPDEEEILLVWNPLDGDTKPARPTRVQDASVVFVEPNTAYFNGEHNSTIGTSPSYDAVHSSSNWLESNYDFNYHSYGDPSTDYLGQDLAPFNFGGEPVPNEPFVPFESTTAQTSVLNELPFNVEEFLPSSRDLEDLNKQYAQLPVASNEEAIYDEISRECNAIEERHSSSSPESFGSADSHSLADSVEFSPSPPATRKYRRSDVTTVPTRTGGKVSVRKKEQNRAAAMRYREKKRAERQSLYTEAEQLETDNGALKTKVRSLESEIDYLKTLMREVGMRLP</sequence>
<dbReference type="FunFam" id="1.20.5.170:FF:000021">
    <property type="entry name" value="Cyclic AMP-dependent transcription factor ATF-4"/>
    <property type="match status" value="1"/>
</dbReference>
<keyword evidence="4" id="KW-0238">DNA-binding</keyword>
<comment type="subcellular location">
    <subcellularLocation>
        <location evidence="1">Nucleus</location>
    </subcellularLocation>
</comment>
<dbReference type="CDD" id="cd14692">
    <property type="entry name" value="bZIP_ATF4"/>
    <property type="match status" value="1"/>
</dbReference>
<dbReference type="Gene3D" id="1.20.5.170">
    <property type="match status" value="1"/>
</dbReference>
<evidence type="ECO:0000259" key="9">
    <source>
        <dbReference type="PROSITE" id="PS50217"/>
    </source>
</evidence>
<dbReference type="GO" id="GO:0001228">
    <property type="term" value="F:DNA-binding transcription activator activity, RNA polymerase II-specific"/>
    <property type="evidence" value="ECO:0007669"/>
    <property type="project" value="TreeGrafter"/>
</dbReference>